<accession>A0AAP2UEU4</accession>
<proteinExistence type="predicted"/>
<protein>
    <recommendedName>
        <fullName evidence="3">Major tropism determinant N-terminal domain-containing protein</fullName>
    </recommendedName>
</protein>
<evidence type="ECO:0008006" key="3">
    <source>
        <dbReference type="Google" id="ProtNLM"/>
    </source>
</evidence>
<reference evidence="1" key="1">
    <citation type="submission" date="2022-06" db="EMBL/GenBank/DDBJ databases">
        <title>Isolation of gut microbiota from human fecal samples.</title>
        <authorList>
            <person name="Pamer E.G."/>
            <person name="Barat B."/>
            <person name="Waligurski E."/>
            <person name="Medina S."/>
            <person name="Paddock L."/>
            <person name="Mostad J."/>
        </authorList>
    </citation>
    <scope>NUCLEOTIDE SEQUENCE</scope>
    <source>
        <strain evidence="1">DFI.6.24</strain>
    </source>
</reference>
<evidence type="ECO:0000313" key="2">
    <source>
        <dbReference type="Proteomes" id="UP001204814"/>
    </source>
</evidence>
<evidence type="ECO:0000313" key="1">
    <source>
        <dbReference type="EMBL" id="MCQ5060355.1"/>
    </source>
</evidence>
<comment type="caution">
    <text evidence="1">The sequence shown here is derived from an EMBL/GenBank/DDBJ whole genome shotgun (WGS) entry which is preliminary data.</text>
</comment>
<gene>
    <name evidence="1" type="ORF">NE542_00665</name>
</gene>
<name>A0AAP2UEU4_9FIRM</name>
<sequence length="240" mass="25510">MSVKARGSITLIRVNDGEDGNDAITVSPTAPSNPVTGQLWQTASGNPIKRWDGSKWVVHYISVENLKTDSLSAISANLGAITAGSISINDKFSVTSLGVLTATSGTIGGINISLDKISAQGTSYDGFTSSYEIRSDGIISIENTGSGRNYSIDMRADKITITGMNETGSFTRSTSIGERSIVFKAPTESDKAFIGLGWIGNSDKLSGLIIESSNIMLEGNIYDETGTQKYMFGLQSTYDF</sequence>
<dbReference type="Proteomes" id="UP001204814">
    <property type="component" value="Unassembled WGS sequence"/>
</dbReference>
<dbReference type="AlphaFoldDB" id="A0AAP2UEU4"/>
<dbReference type="EMBL" id="JANGBO010000001">
    <property type="protein sequence ID" value="MCQ5060355.1"/>
    <property type="molecule type" value="Genomic_DNA"/>
</dbReference>
<organism evidence="1 2">
    <name type="scientific">Faecalibacillus intestinalis</name>
    <dbReference type="NCBI Taxonomy" id="1982626"/>
    <lineage>
        <taxon>Bacteria</taxon>
        <taxon>Bacillati</taxon>
        <taxon>Bacillota</taxon>
        <taxon>Erysipelotrichia</taxon>
        <taxon>Erysipelotrichales</taxon>
        <taxon>Coprobacillaceae</taxon>
        <taxon>Faecalibacillus</taxon>
    </lineage>
</organism>
<dbReference type="RefSeq" id="WP_227351872.1">
    <property type="nucleotide sequence ID" value="NZ_JAJDKX010000003.1"/>
</dbReference>